<feature type="transmembrane region" description="Helical" evidence="2">
    <location>
        <begin position="169"/>
        <end position="186"/>
    </location>
</feature>
<dbReference type="GeneID" id="42570661"/>
<dbReference type="AlphaFoldDB" id="A0A6B8MFD1"/>
<dbReference type="Proteomes" id="UP000422569">
    <property type="component" value="Plasmid unnamed1"/>
</dbReference>
<dbReference type="RefSeq" id="WP_016919232.1">
    <property type="nucleotide sequence ID" value="NZ_CP044332.1"/>
</dbReference>
<keyword evidence="4" id="KW-1185">Reference proteome</keyword>
<organism evidence="3 4">
    <name type="scientific">Methylocystis parvus</name>
    <dbReference type="NCBI Taxonomy" id="134"/>
    <lineage>
        <taxon>Bacteria</taxon>
        <taxon>Pseudomonadati</taxon>
        <taxon>Pseudomonadota</taxon>
        <taxon>Alphaproteobacteria</taxon>
        <taxon>Hyphomicrobiales</taxon>
        <taxon>Methylocystaceae</taxon>
        <taxon>Methylocystis</taxon>
    </lineage>
</organism>
<feature type="transmembrane region" description="Helical" evidence="2">
    <location>
        <begin position="130"/>
        <end position="149"/>
    </location>
</feature>
<evidence type="ECO:0000256" key="2">
    <source>
        <dbReference type="SAM" id="Phobius"/>
    </source>
</evidence>
<dbReference type="EMBL" id="CP044332">
    <property type="protein sequence ID" value="QGM99973.1"/>
    <property type="molecule type" value="Genomic_DNA"/>
</dbReference>
<proteinExistence type="predicted"/>
<evidence type="ECO:0000313" key="4">
    <source>
        <dbReference type="Proteomes" id="UP000422569"/>
    </source>
</evidence>
<feature type="transmembrane region" description="Helical" evidence="2">
    <location>
        <begin position="20"/>
        <end position="41"/>
    </location>
</feature>
<keyword evidence="2" id="KW-1133">Transmembrane helix</keyword>
<keyword evidence="2" id="KW-0812">Transmembrane</keyword>
<evidence type="ECO:0000256" key="1">
    <source>
        <dbReference type="SAM" id="MobiDB-lite"/>
    </source>
</evidence>
<dbReference type="KEGG" id="mpar:F7D14_20550"/>
<keyword evidence="2" id="KW-0472">Membrane</keyword>
<sequence length="238" mass="26641">MEAFAAIFKELYTSFLLRDFVGKIVPGSILLLAFGSLFTPVPQVVKSATDRTTTHFLALVAGLAWTMVLGLQNTATSLKLWRYYPETDETGAPLSEMNAQILVEQFLQIACQAERQQYERFVVIKEATGNLYISLLLSIPLILVSFFMYEDIATIKSETIGSNIKAVRTVIVIAMAALIVVSLRGMNQEHIHKQYNFAAETLKHLDKHFCNDDGAPKKNTKDEPNVETKTRSVPKPQK</sequence>
<gene>
    <name evidence="3" type="ORF">F7D14_20550</name>
</gene>
<reference evidence="3 4" key="1">
    <citation type="submission" date="2019-09" db="EMBL/GenBank/DDBJ databases">
        <title>Isolation and complete genome sequencing of Methylocystis species.</title>
        <authorList>
            <person name="Rumah B.L."/>
            <person name="Stead C.E."/>
            <person name="Stevens B.C."/>
            <person name="Minton N.P."/>
            <person name="Grosse-Honebrink A."/>
            <person name="Zhang Y."/>
        </authorList>
    </citation>
    <scope>NUCLEOTIDE SEQUENCE [LARGE SCALE GENOMIC DNA]</scope>
    <source>
        <strain evidence="3 4">BRCS2</strain>
        <plasmid evidence="3 4">unnamed1</plasmid>
    </source>
</reference>
<protein>
    <submittedName>
        <fullName evidence="3">Uncharacterized protein</fullName>
    </submittedName>
</protein>
<geneLocation type="plasmid" evidence="3">
    <name>unnamed1</name>
</geneLocation>
<evidence type="ECO:0000313" key="3">
    <source>
        <dbReference type="EMBL" id="QGM99973.1"/>
    </source>
</evidence>
<keyword evidence="3" id="KW-0614">Plasmid</keyword>
<name>A0A6B8MFD1_9HYPH</name>
<feature type="transmembrane region" description="Helical" evidence="2">
    <location>
        <begin position="53"/>
        <end position="71"/>
    </location>
</feature>
<accession>A0A6B8MFD1</accession>
<feature type="region of interest" description="Disordered" evidence="1">
    <location>
        <begin position="213"/>
        <end position="238"/>
    </location>
</feature>
<feature type="compositionally biased region" description="Basic and acidic residues" evidence="1">
    <location>
        <begin position="213"/>
        <end position="230"/>
    </location>
</feature>